<dbReference type="PANTHER" id="PTHR40640:SF1">
    <property type="entry name" value="ANCHORED GLYCOPROTEIN, PUTATIVE (AFU_ORTHOLOGUE AFUA_8G04860)-RELATED"/>
    <property type="match status" value="1"/>
</dbReference>
<sequence>MHFSKLLAIAALFATGALAAPAAEAEANTPPKPPTKPTPPPQPTTISQVNACGNNAVPYCCSPSTTFGVTYSSCFALDTTMHALTTSFLLALAAHTLAQNSSTTLSIFLPNTDPQSLVGSIIAVDSTATTLAIACPSGTDPNDCGYPSPFTLTTGPSLYADSTVDPAGPGVFTQSVSCSLGGTTTAVCAASFGGSDANFPGLNTTTLAQSDITLFPVVITAGAEKLGATAAAGAGAVAASTTGASASASASSGASTSAAATASPTAVTAVSTASSSVPSTASSAAAVSSGSASGTAATSVRSSGTSSTKSASATVATASTAEAAALSMGWGVAAVALFGLLSIAA</sequence>
<protein>
    <submittedName>
        <fullName evidence="3">Uncharacterized protein</fullName>
    </submittedName>
</protein>
<evidence type="ECO:0000256" key="1">
    <source>
        <dbReference type="SAM" id="MobiDB-lite"/>
    </source>
</evidence>
<feature type="signal peptide" evidence="2">
    <location>
        <begin position="1"/>
        <end position="19"/>
    </location>
</feature>
<feature type="compositionally biased region" description="Pro residues" evidence="1">
    <location>
        <begin position="30"/>
        <end position="43"/>
    </location>
</feature>
<evidence type="ECO:0000313" key="4">
    <source>
        <dbReference type="Proteomes" id="UP000308768"/>
    </source>
</evidence>
<name>A0A4U0XW33_9PEZI</name>
<proteinExistence type="predicted"/>
<feature type="chain" id="PRO_5020490874" evidence="2">
    <location>
        <begin position="20"/>
        <end position="345"/>
    </location>
</feature>
<dbReference type="PANTHER" id="PTHR40640">
    <property type="entry name" value="ANCHORED GLYCOPROTEIN, PUTATIVE (AFU_ORTHOLOGUE AFUA_8G04860)-RELATED"/>
    <property type="match status" value="1"/>
</dbReference>
<dbReference type="STRING" id="331657.A0A4U0XW33"/>
<organism evidence="3 4">
    <name type="scientific">Cryomyces minteri</name>
    <dbReference type="NCBI Taxonomy" id="331657"/>
    <lineage>
        <taxon>Eukaryota</taxon>
        <taxon>Fungi</taxon>
        <taxon>Dikarya</taxon>
        <taxon>Ascomycota</taxon>
        <taxon>Pezizomycotina</taxon>
        <taxon>Dothideomycetes</taxon>
        <taxon>Dothideomycetes incertae sedis</taxon>
        <taxon>Cryomyces</taxon>
    </lineage>
</organism>
<gene>
    <name evidence="3" type="ORF">B0A49_01625</name>
</gene>
<evidence type="ECO:0000256" key="2">
    <source>
        <dbReference type="SAM" id="SignalP"/>
    </source>
</evidence>
<dbReference type="Proteomes" id="UP000308768">
    <property type="component" value="Unassembled WGS sequence"/>
</dbReference>
<accession>A0A4U0XW33</accession>
<reference evidence="3 4" key="1">
    <citation type="submission" date="2017-03" db="EMBL/GenBank/DDBJ databases">
        <title>Genomes of endolithic fungi from Antarctica.</title>
        <authorList>
            <person name="Coleine C."/>
            <person name="Masonjones S."/>
            <person name="Stajich J.E."/>
        </authorList>
    </citation>
    <scope>NUCLEOTIDE SEQUENCE [LARGE SCALE GENOMIC DNA]</scope>
    <source>
        <strain evidence="3 4">CCFEE 5187</strain>
    </source>
</reference>
<keyword evidence="2" id="KW-0732">Signal</keyword>
<feature type="region of interest" description="Disordered" evidence="1">
    <location>
        <begin position="24"/>
        <end position="47"/>
    </location>
</feature>
<dbReference type="EMBL" id="NAJN01000050">
    <property type="protein sequence ID" value="TKA80676.1"/>
    <property type="molecule type" value="Genomic_DNA"/>
</dbReference>
<keyword evidence="4" id="KW-1185">Reference proteome</keyword>
<comment type="caution">
    <text evidence="3">The sequence shown here is derived from an EMBL/GenBank/DDBJ whole genome shotgun (WGS) entry which is preliminary data.</text>
</comment>
<evidence type="ECO:0000313" key="3">
    <source>
        <dbReference type="EMBL" id="TKA80676.1"/>
    </source>
</evidence>
<dbReference type="OrthoDB" id="4991875at2759"/>
<dbReference type="AlphaFoldDB" id="A0A4U0XW33"/>